<sequence>MWCSCEKKKEETVETIYTFIVLRLAVICDVDVLSRFLSCQFFSSSDRAYHSVLRIKGHRRVHVLLSSAADVLVIFPRVNVFGRIINLLSDKNVAQSVIDNIGEPVAVVLVMAAKRERAIRNHLDQLIKLRPSAAQFPIVISQDGTDQAVTETISSFTSEEKKIGFIHHKEQAEPPGDLDSGSKNYFHIAHHYKWALDKIFFEMKYEIAIITEDDLDLADDFFSYFAASKPVLLTDKTVWCISAWNDNGGANITDRKHGERLYRTDFFPGLGWMLRAELWDELSTSWPEIYWDDWMRRQNVRKERVCIRPEVSRTSHNNDLAGKGSSGGLYKKYLASIRLPEIAVDFSKLDLSYLIKSNYDSLLNQEISRAVMISVDEFLDRTFSGSGPFFITYKTPRDYRRFGKSVGLMLDIRSGMPRTAYYGIVTFMYCSERFYAAPEKLNFSAHNFGLRPSSDYYNEKWDKMTRYLEFQETYCTPTKYKGKCDPKDPDLIAWFAKKKLSKRLKHWGEMIVN</sequence>
<keyword evidence="8 17" id="KW-0735">Signal-anchor</keyword>
<keyword evidence="9" id="KW-1133">Transmembrane helix</keyword>
<keyword evidence="12 17" id="KW-0464">Manganese</keyword>
<dbReference type="GO" id="GO:0003827">
    <property type="term" value="F:alpha-1,3-mannosylglycoprotein 2-beta-N-acetylglucosaminyltransferase activity"/>
    <property type="evidence" value="ECO:0007669"/>
    <property type="project" value="UniProtKB-UniRule"/>
</dbReference>
<protein>
    <recommendedName>
        <fullName evidence="14 17">Alpha-1,3-mannosyl-glycoprotein 2-beta-N-acetylglucosaminyltransferase</fullName>
        <shortName evidence="17">GNT-I</shortName>
        <shortName evidence="17">GlcNAc-T I</shortName>
        <ecNumber evidence="14 17">2.4.1.101</ecNumber>
    </recommendedName>
    <alternativeName>
        <fullName evidence="15 17">N-glycosyl-oligosaccharide-glycoprotein N-acetylglucosaminyltransferase I</fullName>
    </alternativeName>
</protein>
<reference evidence="19" key="2">
    <citation type="submission" date="2016-11" db="UniProtKB">
        <authorList>
            <consortium name="WormBaseParasite"/>
        </authorList>
    </citation>
    <scope>IDENTIFICATION</scope>
</reference>
<dbReference type="WBParaSite" id="EN70_5116">
    <property type="protein sequence ID" value="EN70_5116"/>
    <property type="gene ID" value="EN70_5116"/>
</dbReference>
<keyword evidence="6" id="KW-0812">Transmembrane</keyword>
<evidence type="ECO:0000256" key="17">
    <source>
        <dbReference type="RuleBase" id="RU368119"/>
    </source>
</evidence>
<keyword evidence="11" id="KW-0472">Membrane</keyword>
<keyword evidence="7 17" id="KW-0479">Metal-binding</keyword>
<dbReference type="Pfam" id="PF03071">
    <property type="entry name" value="GNT-I"/>
    <property type="match status" value="1"/>
</dbReference>
<keyword evidence="4 17" id="KW-0328">Glycosyltransferase</keyword>
<comment type="function">
    <text evidence="13 17">Initiates complex N-linked carbohydrate formation. Essential for the conversion of high-mannose to hybrid and complex N-glycans.</text>
</comment>
<dbReference type="Gene3D" id="3.10.180.20">
    <property type="entry name" value="N-Acetylglucosaminyltransferase I, Domain 2"/>
    <property type="match status" value="1"/>
</dbReference>
<dbReference type="AlphaFoldDB" id="A0A1I7VQC2"/>
<dbReference type="PANTHER" id="PTHR10468:SF3">
    <property type="entry name" value="ALPHA-1,3-MANNOSYL-GLYCOPROTEIN 2-BETA-N-ACETYLGLUCOSAMINYLTRANSFERASE"/>
    <property type="match status" value="1"/>
</dbReference>
<keyword evidence="18" id="KW-1185">Reference proteome</keyword>
<keyword evidence="5" id="KW-0808">Transferase</keyword>
<reference evidence="18" key="1">
    <citation type="submission" date="2012-04" db="EMBL/GenBank/DDBJ databases">
        <title>The Genome Sequence of Loa loa.</title>
        <authorList>
            <consortium name="The Broad Institute Genome Sequencing Platform"/>
            <consortium name="Broad Institute Genome Sequencing Center for Infectious Disease"/>
            <person name="Nutman T.B."/>
            <person name="Fink D.L."/>
            <person name="Russ C."/>
            <person name="Young S."/>
            <person name="Zeng Q."/>
            <person name="Gargeya S."/>
            <person name="Alvarado L."/>
            <person name="Berlin A."/>
            <person name="Chapman S.B."/>
            <person name="Chen Z."/>
            <person name="Freedman E."/>
            <person name="Gellesch M."/>
            <person name="Goldberg J."/>
            <person name="Griggs A."/>
            <person name="Gujja S."/>
            <person name="Heilman E.R."/>
            <person name="Heiman D."/>
            <person name="Howarth C."/>
            <person name="Mehta T."/>
            <person name="Neiman D."/>
            <person name="Pearson M."/>
            <person name="Roberts A."/>
            <person name="Saif S."/>
            <person name="Shea T."/>
            <person name="Shenoy N."/>
            <person name="Sisk P."/>
            <person name="Stolte C."/>
            <person name="Sykes S."/>
            <person name="White J."/>
            <person name="Yandava C."/>
            <person name="Haas B."/>
            <person name="Henn M.R."/>
            <person name="Nusbaum C."/>
            <person name="Birren B."/>
        </authorList>
    </citation>
    <scope>NUCLEOTIDE SEQUENCE [LARGE SCALE GENOMIC DNA]</scope>
</reference>
<dbReference type="GO" id="GO:0000139">
    <property type="term" value="C:Golgi membrane"/>
    <property type="evidence" value="ECO:0007669"/>
    <property type="project" value="UniProtKB-SubCell"/>
</dbReference>
<evidence type="ECO:0000256" key="9">
    <source>
        <dbReference type="ARBA" id="ARBA00022989"/>
    </source>
</evidence>
<keyword evidence="10 17" id="KW-0333">Golgi apparatus</keyword>
<evidence type="ECO:0000256" key="10">
    <source>
        <dbReference type="ARBA" id="ARBA00023034"/>
    </source>
</evidence>
<evidence type="ECO:0000256" key="4">
    <source>
        <dbReference type="ARBA" id="ARBA00022676"/>
    </source>
</evidence>
<evidence type="ECO:0000256" key="12">
    <source>
        <dbReference type="ARBA" id="ARBA00023211"/>
    </source>
</evidence>
<comment type="subcellular location">
    <subcellularLocation>
        <location evidence="1 17">Golgi apparatus membrane</location>
        <topology evidence="1 17">Single-pass type II membrane protein</topology>
    </subcellularLocation>
</comment>
<evidence type="ECO:0000256" key="11">
    <source>
        <dbReference type="ARBA" id="ARBA00023136"/>
    </source>
</evidence>
<dbReference type="UniPathway" id="UPA00378"/>
<dbReference type="GO" id="GO:0030145">
    <property type="term" value="F:manganese ion binding"/>
    <property type="evidence" value="ECO:0007669"/>
    <property type="project" value="UniProtKB-UniRule"/>
</dbReference>
<comment type="pathway">
    <text evidence="2 17">Protein modification; protein glycosylation.</text>
</comment>
<evidence type="ECO:0000256" key="13">
    <source>
        <dbReference type="ARBA" id="ARBA00037706"/>
    </source>
</evidence>
<comment type="catalytic activity">
    <reaction evidence="16 17">
        <text>N(4)-(alpha-D-Man-(1-&gt;3)-[alpha-D-Man-(1-&gt;3)-[alpha-D-Man-(1-&gt;6)]-alpha-D-Man-(1-&gt;6)]-beta-D-Man-(1-&gt;4)-beta-D-GlcNAc-(1-&gt;4)-beta-D-GlcNAc)-L-asparaginyl-[protein] (N-glucan mannose isomer 5A1,2) + UDP-N-acetyl-alpha-D-glucosamine = N(4)-{beta-D-GlcNAc-(1-&gt;2)-alpha-D-Man-(1-&gt;3)-[alpha-D-Man-(1-&gt;3)-[alpha-D-Man-(1-&gt;6)]-alpha-D-Man-(1-&gt;6)]-beta-D-Man-(1-&gt;4)-beta-D-GlcNAc-(1-&gt;4)-beta-D-GlcNAc}-L-asparaginyl-[protein] + UDP + H(+)</text>
        <dbReference type="Rhea" id="RHEA:11456"/>
        <dbReference type="Rhea" id="RHEA-COMP:14367"/>
        <dbReference type="Rhea" id="RHEA-COMP:14368"/>
        <dbReference type="ChEBI" id="CHEBI:15378"/>
        <dbReference type="ChEBI" id="CHEBI:57705"/>
        <dbReference type="ChEBI" id="CHEBI:58223"/>
        <dbReference type="ChEBI" id="CHEBI:59087"/>
        <dbReference type="ChEBI" id="CHEBI:60625"/>
        <dbReference type="EC" id="2.4.1.101"/>
    </reaction>
</comment>
<evidence type="ECO:0000256" key="15">
    <source>
        <dbReference type="ARBA" id="ARBA00041712"/>
    </source>
</evidence>
<dbReference type="STRING" id="7209.A0A1I7VQC2"/>
<proteinExistence type="inferred from homology"/>
<dbReference type="SUPFAM" id="SSF53448">
    <property type="entry name" value="Nucleotide-diphospho-sugar transferases"/>
    <property type="match status" value="1"/>
</dbReference>
<evidence type="ECO:0000256" key="5">
    <source>
        <dbReference type="ARBA" id="ARBA00022679"/>
    </source>
</evidence>
<evidence type="ECO:0000256" key="1">
    <source>
        <dbReference type="ARBA" id="ARBA00004323"/>
    </source>
</evidence>
<dbReference type="GO" id="GO:0006487">
    <property type="term" value="P:protein N-linked glycosylation"/>
    <property type="evidence" value="ECO:0007669"/>
    <property type="project" value="TreeGrafter"/>
</dbReference>
<evidence type="ECO:0000313" key="18">
    <source>
        <dbReference type="Proteomes" id="UP000095285"/>
    </source>
</evidence>
<dbReference type="InterPro" id="IPR052261">
    <property type="entry name" value="Glycosyltransferase_13"/>
</dbReference>
<dbReference type="EC" id="2.4.1.101" evidence="14 17"/>
<dbReference type="FunFam" id="3.90.550.10:FF:000252">
    <property type="entry name" value="Protein O-linked-mannose beta-1,2-N-acetylglucosaminyltransferase 1"/>
    <property type="match status" value="1"/>
</dbReference>
<dbReference type="InterPro" id="IPR029044">
    <property type="entry name" value="Nucleotide-diphossugar_trans"/>
</dbReference>
<evidence type="ECO:0000256" key="7">
    <source>
        <dbReference type="ARBA" id="ARBA00022723"/>
    </source>
</evidence>
<organism evidence="18 19">
    <name type="scientific">Loa loa</name>
    <name type="common">Eye worm</name>
    <name type="synonym">Filaria loa</name>
    <dbReference type="NCBI Taxonomy" id="7209"/>
    <lineage>
        <taxon>Eukaryota</taxon>
        <taxon>Metazoa</taxon>
        <taxon>Ecdysozoa</taxon>
        <taxon>Nematoda</taxon>
        <taxon>Chromadorea</taxon>
        <taxon>Rhabditida</taxon>
        <taxon>Spirurina</taxon>
        <taxon>Spiruromorpha</taxon>
        <taxon>Filarioidea</taxon>
        <taxon>Onchocercidae</taxon>
        <taxon>Loa</taxon>
    </lineage>
</organism>
<dbReference type="PANTHER" id="PTHR10468">
    <property type="entry name" value="PROTEIN O-LINKED-MANNOSE BETA-1,2-N-ACETYLGLUCOSAMINYLTRANSFERASE 1/ALPHA-1,3-MANNOSYL-GLYCOPROTEIN 2-BETA-N-ACETYLGLUCOSAMINYLTRANSFERASE"/>
    <property type="match status" value="1"/>
</dbReference>
<evidence type="ECO:0000256" key="3">
    <source>
        <dbReference type="ARBA" id="ARBA00006492"/>
    </source>
</evidence>
<evidence type="ECO:0000313" key="19">
    <source>
        <dbReference type="WBParaSite" id="EN70_5116"/>
    </source>
</evidence>
<name>A0A1I7VQC2_LOALO</name>
<dbReference type="Gene3D" id="3.90.550.10">
    <property type="entry name" value="Spore Coat Polysaccharide Biosynthesis Protein SpsA, Chain A"/>
    <property type="match status" value="1"/>
</dbReference>
<evidence type="ECO:0000256" key="2">
    <source>
        <dbReference type="ARBA" id="ARBA00004922"/>
    </source>
</evidence>
<evidence type="ECO:0000256" key="14">
    <source>
        <dbReference type="ARBA" id="ARBA00038949"/>
    </source>
</evidence>
<evidence type="ECO:0000256" key="16">
    <source>
        <dbReference type="ARBA" id="ARBA00049421"/>
    </source>
</evidence>
<comment type="cofactor">
    <cofactor evidence="17">
        <name>Mn(2+)</name>
        <dbReference type="ChEBI" id="CHEBI:29035"/>
    </cofactor>
    <text evidence="17">The cofactor is mostly bound to the substrate.</text>
</comment>
<dbReference type="InterPro" id="IPR004139">
    <property type="entry name" value="Glyco_trans_13"/>
</dbReference>
<comment type="similarity">
    <text evidence="3 17">Belongs to the glycosyltransferase 13 family.</text>
</comment>
<dbReference type="Proteomes" id="UP000095285">
    <property type="component" value="Unassembled WGS sequence"/>
</dbReference>
<evidence type="ECO:0000256" key="8">
    <source>
        <dbReference type="ARBA" id="ARBA00022968"/>
    </source>
</evidence>
<evidence type="ECO:0000256" key="6">
    <source>
        <dbReference type="ARBA" id="ARBA00022692"/>
    </source>
</evidence>
<dbReference type="eggNOG" id="KOG1413">
    <property type="taxonomic scope" value="Eukaryota"/>
</dbReference>
<accession>A0A1I7VQC2</accession>